<evidence type="ECO:0000313" key="1">
    <source>
        <dbReference type="EMBL" id="CAG8718685.1"/>
    </source>
</evidence>
<organism evidence="1 2">
    <name type="scientific">Gigaspora margarita</name>
    <dbReference type="NCBI Taxonomy" id="4874"/>
    <lineage>
        <taxon>Eukaryota</taxon>
        <taxon>Fungi</taxon>
        <taxon>Fungi incertae sedis</taxon>
        <taxon>Mucoromycota</taxon>
        <taxon>Glomeromycotina</taxon>
        <taxon>Glomeromycetes</taxon>
        <taxon>Diversisporales</taxon>
        <taxon>Gigasporaceae</taxon>
        <taxon>Gigaspora</taxon>
    </lineage>
</organism>
<protein>
    <submittedName>
        <fullName evidence="1">42535_t:CDS:1</fullName>
    </submittedName>
</protein>
<dbReference type="Proteomes" id="UP000789901">
    <property type="component" value="Unassembled WGS sequence"/>
</dbReference>
<proteinExistence type="predicted"/>
<name>A0ABN7V1Q6_GIGMA</name>
<reference evidence="1 2" key="1">
    <citation type="submission" date="2021-06" db="EMBL/GenBank/DDBJ databases">
        <authorList>
            <person name="Kallberg Y."/>
            <person name="Tangrot J."/>
            <person name="Rosling A."/>
        </authorList>
    </citation>
    <scope>NUCLEOTIDE SEQUENCE [LARGE SCALE GENOMIC DNA]</scope>
    <source>
        <strain evidence="1 2">120-4 pot B 10/14</strain>
    </source>
</reference>
<comment type="caution">
    <text evidence="1">The sequence shown here is derived from an EMBL/GenBank/DDBJ whole genome shotgun (WGS) entry which is preliminary data.</text>
</comment>
<accession>A0ABN7V1Q6</accession>
<gene>
    <name evidence="1" type="ORF">GMARGA_LOCUS13334</name>
</gene>
<evidence type="ECO:0000313" key="2">
    <source>
        <dbReference type="Proteomes" id="UP000789901"/>
    </source>
</evidence>
<sequence length="426" mass="49645">MTNKKKNFYFDDNEPDTWSILNFHKAWINKYKNNDAGKLQFQKANNALVRVLRLIVDNYRDNKKVEKAKSILNIKVKRGVDIDNFEHHCYNTNIFETELLVNNENNQLLEDYCSLFNNDNVEEISQLIDDHILNEETNFSNFNEINFELEKGILDLTKKSLFNWKDIDNKLLNEVSQLFTNTIAWLPKTAPKILQDKLSMDRLRFINEQELKMTTVFPLIRGIFSKNLIEDKWKEVQSLATNEACNESNNPFQRAKVGHKADMKGILKNTSCKLEALYGEVSGGLGPFGLSIASRKKKYLDKVKLSIMMRDLINKALNNGGILIMITEKSTTNNFFLELEIGFYAMSWFEEIYLFGRIDSCTILSKKNDCYLFEEIYCVLTELESKLKKTEETVRKLHSNDIINKRRLITQENSPILNTNRTPSKH</sequence>
<keyword evidence="2" id="KW-1185">Reference proteome</keyword>
<dbReference type="EMBL" id="CAJVQB010008424">
    <property type="protein sequence ID" value="CAG8718685.1"/>
    <property type="molecule type" value="Genomic_DNA"/>
</dbReference>